<dbReference type="OrthoDB" id="460761at2"/>
<reference evidence="1 2" key="1">
    <citation type="submission" date="2018-03" db="EMBL/GenBank/DDBJ databases">
        <title>The ancient ancestry and fast evolution of plastids.</title>
        <authorList>
            <person name="Moore K.R."/>
            <person name="Magnabosco C."/>
            <person name="Momper L."/>
            <person name="Gold D.A."/>
            <person name="Bosak T."/>
            <person name="Fournier G.P."/>
        </authorList>
    </citation>
    <scope>NUCLEOTIDE SEQUENCE [LARGE SCALE GENOMIC DNA]</scope>
    <source>
        <strain evidence="1 2">CCALA 016</strain>
    </source>
</reference>
<proteinExistence type="predicted"/>
<dbReference type="AlphaFoldDB" id="A0A2T1LQR6"/>
<dbReference type="RefSeq" id="WP_106459481.1">
    <property type="nucleotide sequence ID" value="NZ_PXOH01000063.1"/>
</dbReference>
<dbReference type="Proteomes" id="UP000239001">
    <property type="component" value="Unassembled WGS sequence"/>
</dbReference>
<sequence length="113" mass="12909">MIHHTTVSIEELVQEINTVNHAWKVASQIEIADSLTTIAQSLGNLKTRLQVRLLRSYAPEKVYLQLDLDTQGEELYGLILCEPVENYWNAAHLPVRIAQSVLTPQEIKKFTRI</sequence>
<name>A0A2T1LQR6_9CHRO</name>
<organism evidence="1 2">
    <name type="scientific">Aphanothece hegewaldii CCALA 016</name>
    <dbReference type="NCBI Taxonomy" id="2107694"/>
    <lineage>
        <taxon>Bacteria</taxon>
        <taxon>Bacillati</taxon>
        <taxon>Cyanobacteriota</taxon>
        <taxon>Cyanophyceae</taxon>
        <taxon>Oscillatoriophycideae</taxon>
        <taxon>Chroococcales</taxon>
        <taxon>Aphanothecaceae</taxon>
        <taxon>Aphanothece</taxon>
    </lineage>
</organism>
<evidence type="ECO:0000313" key="2">
    <source>
        <dbReference type="Proteomes" id="UP000239001"/>
    </source>
</evidence>
<keyword evidence="2" id="KW-1185">Reference proteome</keyword>
<protein>
    <submittedName>
        <fullName evidence="1">Uncharacterized protein</fullName>
    </submittedName>
</protein>
<comment type="caution">
    <text evidence="1">The sequence shown here is derived from an EMBL/GenBank/DDBJ whole genome shotgun (WGS) entry which is preliminary data.</text>
</comment>
<reference evidence="1 2" key="2">
    <citation type="submission" date="2018-03" db="EMBL/GenBank/DDBJ databases">
        <authorList>
            <person name="Keele B.F."/>
        </authorList>
    </citation>
    <scope>NUCLEOTIDE SEQUENCE [LARGE SCALE GENOMIC DNA]</scope>
    <source>
        <strain evidence="1 2">CCALA 016</strain>
    </source>
</reference>
<gene>
    <name evidence="1" type="ORF">C7H19_24250</name>
</gene>
<accession>A0A2T1LQR6</accession>
<dbReference type="EMBL" id="PXOH01000063">
    <property type="protein sequence ID" value="PSF29692.1"/>
    <property type="molecule type" value="Genomic_DNA"/>
</dbReference>
<evidence type="ECO:0000313" key="1">
    <source>
        <dbReference type="EMBL" id="PSF29692.1"/>
    </source>
</evidence>